<evidence type="ECO:0000256" key="8">
    <source>
        <dbReference type="SAM" id="SignalP"/>
    </source>
</evidence>
<comment type="caution">
    <text evidence="10">The sequence shown here is derived from an EMBL/GenBank/DDBJ whole genome shotgun (WGS) entry which is preliminary data.</text>
</comment>
<reference evidence="10 11" key="1">
    <citation type="submission" date="2023-03" db="EMBL/GenBank/DDBJ databases">
        <title>Novosphingobium cyanobacteriorum sp. nov., isolated from a eutrophic reservoir during the Microcystis bloom period.</title>
        <authorList>
            <person name="Kang M."/>
            <person name="Le V."/>
            <person name="Ko S.-R."/>
            <person name="Lee S.-A."/>
            <person name="Ahn C.-Y."/>
        </authorList>
    </citation>
    <scope>NUCLEOTIDE SEQUENCE [LARGE SCALE GENOMIC DNA]</scope>
    <source>
        <strain evidence="10 11">HBC54</strain>
    </source>
</reference>
<protein>
    <recommendedName>
        <fullName evidence="3">beta-glucosidase</fullName>
        <ecNumber evidence="3">3.2.1.21</ecNumber>
    </recommendedName>
</protein>
<accession>A0ABT6CIW6</accession>
<feature type="signal peptide" evidence="8">
    <location>
        <begin position="1"/>
        <end position="19"/>
    </location>
</feature>
<evidence type="ECO:0000256" key="5">
    <source>
        <dbReference type="ARBA" id="ARBA00022801"/>
    </source>
</evidence>
<keyword evidence="11" id="KW-1185">Reference proteome</keyword>
<dbReference type="InterPro" id="IPR017853">
    <property type="entry name" value="GH"/>
</dbReference>
<dbReference type="RefSeq" id="WP_277277972.1">
    <property type="nucleotide sequence ID" value="NZ_JAROCY010000010.1"/>
</dbReference>
<dbReference type="EMBL" id="JAROCY010000010">
    <property type="protein sequence ID" value="MDF8333864.1"/>
    <property type="molecule type" value="Genomic_DNA"/>
</dbReference>
<keyword evidence="4 8" id="KW-0732">Signal</keyword>
<evidence type="ECO:0000256" key="4">
    <source>
        <dbReference type="ARBA" id="ARBA00022729"/>
    </source>
</evidence>
<dbReference type="PANTHER" id="PTHR30620:SF16">
    <property type="entry name" value="LYSOSOMAL BETA GLUCOSIDASE"/>
    <property type="match status" value="1"/>
</dbReference>
<organism evidence="10 11">
    <name type="scientific">Novosphingobium cyanobacteriorum</name>
    <dbReference type="NCBI Taxonomy" id="3024215"/>
    <lineage>
        <taxon>Bacteria</taxon>
        <taxon>Pseudomonadati</taxon>
        <taxon>Pseudomonadota</taxon>
        <taxon>Alphaproteobacteria</taxon>
        <taxon>Sphingomonadales</taxon>
        <taxon>Sphingomonadaceae</taxon>
        <taxon>Novosphingobium</taxon>
    </lineage>
</organism>
<evidence type="ECO:0000313" key="10">
    <source>
        <dbReference type="EMBL" id="MDF8333864.1"/>
    </source>
</evidence>
<evidence type="ECO:0000256" key="7">
    <source>
        <dbReference type="SAM" id="MobiDB-lite"/>
    </source>
</evidence>
<evidence type="ECO:0000259" key="9">
    <source>
        <dbReference type="Pfam" id="PF00933"/>
    </source>
</evidence>
<dbReference type="GO" id="GO:0016787">
    <property type="term" value="F:hydrolase activity"/>
    <property type="evidence" value="ECO:0007669"/>
    <property type="project" value="UniProtKB-KW"/>
</dbReference>
<dbReference type="InterPro" id="IPR036881">
    <property type="entry name" value="Glyco_hydro_3_C_sf"/>
</dbReference>
<feature type="chain" id="PRO_5046587064" description="beta-glucosidase" evidence="8">
    <location>
        <begin position="20"/>
        <end position="644"/>
    </location>
</feature>
<dbReference type="PRINTS" id="PR00133">
    <property type="entry name" value="GLHYDRLASE3"/>
</dbReference>
<evidence type="ECO:0000256" key="6">
    <source>
        <dbReference type="ARBA" id="ARBA00023295"/>
    </source>
</evidence>
<keyword evidence="6" id="KW-0326">Glycosidase</keyword>
<dbReference type="SUPFAM" id="SSF52279">
    <property type="entry name" value="Beta-D-glucan exohydrolase, C-terminal domain"/>
    <property type="match status" value="1"/>
</dbReference>
<dbReference type="InterPro" id="IPR051915">
    <property type="entry name" value="Cellulose_Degrad_GH3"/>
</dbReference>
<comment type="catalytic activity">
    <reaction evidence="1">
        <text>Hydrolysis of terminal, non-reducing beta-D-glucosyl residues with release of beta-D-glucose.</text>
        <dbReference type="EC" id="3.2.1.21"/>
    </reaction>
</comment>
<evidence type="ECO:0000256" key="1">
    <source>
        <dbReference type="ARBA" id="ARBA00000448"/>
    </source>
</evidence>
<keyword evidence="5 10" id="KW-0378">Hydrolase</keyword>
<feature type="region of interest" description="Disordered" evidence="7">
    <location>
        <begin position="617"/>
        <end position="644"/>
    </location>
</feature>
<dbReference type="InterPro" id="IPR001764">
    <property type="entry name" value="Glyco_hydro_3_N"/>
</dbReference>
<evidence type="ECO:0000256" key="2">
    <source>
        <dbReference type="ARBA" id="ARBA00005336"/>
    </source>
</evidence>
<dbReference type="SUPFAM" id="SSF51445">
    <property type="entry name" value="(Trans)glycosidases"/>
    <property type="match status" value="1"/>
</dbReference>
<name>A0ABT6CIW6_9SPHN</name>
<dbReference type="Proteomes" id="UP001222770">
    <property type="component" value="Unassembled WGS sequence"/>
</dbReference>
<gene>
    <name evidence="10" type="ORF">POM99_11680</name>
</gene>
<dbReference type="PANTHER" id="PTHR30620">
    <property type="entry name" value="PERIPLASMIC BETA-GLUCOSIDASE-RELATED"/>
    <property type="match status" value="1"/>
</dbReference>
<dbReference type="Gene3D" id="3.20.20.300">
    <property type="entry name" value="Glycoside hydrolase, family 3, N-terminal domain"/>
    <property type="match status" value="1"/>
</dbReference>
<feature type="domain" description="Glycoside hydrolase family 3 N-terminal" evidence="9">
    <location>
        <begin position="114"/>
        <end position="426"/>
    </location>
</feature>
<dbReference type="InterPro" id="IPR036962">
    <property type="entry name" value="Glyco_hydro_3_N_sf"/>
</dbReference>
<dbReference type="EC" id="3.2.1.21" evidence="3"/>
<dbReference type="Gene3D" id="3.40.50.1700">
    <property type="entry name" value="Glycoside hydrolase family 3 C-terminal domain"/>
    <property type="match status" value="1"/>
</dbReference>
<evidence type="ECO:0000313" key="11">
    <source>
        <dbReference type="Proteomes" id="UP001222770"/>
    </source>
</evidence>
<comment type="similarity">
    <text evidence="2">Belongs to the glycosyl hydrolase 3 family.</text>
</comment>
<proteinExistence type="inferred from homology"/>
<sequence>MSRHLVLGGILLAALAGGAALSQAPAKTDWRDLNHNGRLDPYEDARLPRQRRVADLLGRMTLAEKVGLMLHGTLPGEGGNPMGLGQSYDHEGAARLIASGVNSFITRLDTDPARFAAENNAIQKMAEQSRLGIPVTISTDPRNHFQVTVGASSAGGGFSQWPETLGLAAIGDEALVEKFGRTAAREYRAVGIHMALSPQADLYTEPRWPRGTATFGSDPATVSRLAGAYVRGFQGSAKGLVTGGVATVVKHWAGYGAEPEGFDGHNWYGRTAQLDSASFRQHLAAFDGALAAHSAGVMPTYVIPRGATRNGKPLPLVGGGFNKPLIDGLLRQDRHFAGLVVSDWGITNTCPEQCRAPTGENPQGFAIAMPWGVEALSESDRFAMGANAGIDQFGGVADPAPLLQAIKAGKLSVARVDAAARRVLSLKFQLGLFDNPYVDPQAAARVLGDPQSTQLAEAAQRAAQVLLANRGGLLPLSAPRKLWLSGVSAEAARAAGFTVVDDIAQADAAIVRVATPHEVLHPNHFFGRMQHEGRLDFRPDDEATRTVAYAASRVPTIVAVDLDRAAVLTVLNDALRHSPRSALFGLFGASDAVLLDLVSGKARPQGHLPFELPSSAQAVAEQDPARGDDSRNPLFARGAGLTYP</sequence>
<dbReference type="Pfam" id="PF00933">
    <property type="entry name" value="Glyco_hydro_3"/>
    <property type="match status" value="1"/>
</dbReference>
<evidence type="ECO:0000256" key="3">
    <source>
        <dbReference type="ARBA" id="ARBA00012744"/>
    </source>
</evidence>